<evidence type="ECO:0000313" key="1">
    <source>
        <dbReference type="EMBL" id="ABM17205.1"/>
    </source>
</evidence>
<dbReference type="STRING" id="351348.Maqu_0098"/>
<name>A1TWT6_MARN8</name>
<sequence>MSDSSAHLASINKDVFHTHWTRLTMEKPQFPPPEQRSVKLDQHDSVRSHVQQQICDEVQRLERRIETLRLTKAPHAAIMISTYERMICRKKGFLQNWDLQ</sequence>
<dbReference type="HOGENOM" id="CLU_180722_0_0_6"/>
<protein>
    <submittedName>
        <fullName evidence="1">Uncharacterized protein</fullName>
    </submittedName>
</protein>
<evidence type="ECO:0000313" key="2">
    <source>
        <dbReference type="Proteomes" id="UP000000998"/>
    </source>
</evidence>
<organism evidence="1 2">
    <name type="scientific">Marinobacter nauticus (strain ATCC 700491 / DSM 11845 / VT8)</name>
    <name type="common">Marinobacter aquaeolei</name>
    <dbReference type="NCBI Taxonomy" id="351348"/>
    <lineage>
        <taxon>Bacteria</taxon>
        <taxon>Pseudomonadati</taxon>
        <taxon>Pseudomonadota</taxon>
        <taxon>Gammaproteobacteria</taxon>
        <taxon>Pseudomonadales</taxon>
        <taxon>Marinobacteraceae</taxon>
        <taxon>Marinobacter</taxon>
    </lineage>
</organism>
<accession>A1TWT6</accession>
<dbReference type="Proteomes" id="UP000000998">
    <property type="component" value="Chromosome"/>
</dbReference>
<gene>
    <name evidence="1" type="ordered locus">Maqu_0098</name>
</gene>
<dbReference type="AlphaFoldDB" id="A1TWT6"/>
<reference evidence="2" key="1">
    <citation type="journal article" date="2011" name="Appl. Environ. Microbiol.">
        <title>Genomic potential of Marinobacter aquaeolei, a biogeochemical 'opportunitroph'.</title>
        <authorList>
            <person name="Singer E."/>
            <person name="Webb E.A."/>
            <person name="Nelson W.C."/>
            <person name="Heidelberg J.F."/>
            <person name="Ivanova N."/>
            <person name="Pati A."/>
            <person name="Edwards K.J."/>
        </authorList>
    </citation>
    <scope>NUCLEOTIDE SEQUENCE [LARGE SCALE GENOMIC DNA]</scope>
    <source>
        <strain evidence="2">ATCC 700491 / DSM 11845 / VT8</strain>
    </source>
</reference>
<dbReference type="KEGG" id="maq:Maqu_0098"/>
<dbReference type="EMBL" id="CP000514">
    <property type="protein sequence ID" value="ABM17205.1"/>
    <property type="molecule type" value="Genomic_DNA"/>
</dbReference>
<proteinExistence type="predicted"/>